<dbReference type="EMBL" id="CAMXCT030006597">
    <property type="protein sequence ID" value="CAL4804006.1"/>
    <property type="molecule type" value="Genomic_DNA"/>
</dbReference>
<evidence type="ECO:0000313" key="2">
    <source>
        <dbReference type="EMBL" id="CAI4016694.1"/>
    </source>
</evidence>
<feature type="region of interest" description="Disordered" evidence="1">
    <location>
        <begin position="304"/>
        <end position="329"/>
    </location>
</feature>
<feature type="non-terminal residue" evidence="2">
    <location>
        <position position="1"/>
    </location>
</feature>
<organism evidence="2">
    <name type="scientific">Cladocopium goreaui</name>
    <dbReference type="NCBI Taxonomy" id="2562237"/>
    <lineage>
        <taxon>Eukaryota</taxon>
        <taxon>Sar</taxon>
        <taxon>Alveolata</taxon>
        <taxon>Dinophyceae</taxon>
        <taxon>Suessiales</taxon>
        <taxon>Symbiodiniaceae</taxon>
        <taxon>Cladocopium</taxon>
    </lineage>
</organism>
<dbReference type="AlphaFoldDB" id="A0A9P1GLT7"/>
<dbReference type="EMBL" id="CAMXCT010006597">
    <property type="protein sequence ID" value="CAI4016694.1"/>
    <property type="molecule type" value="Genomic_DNA"/>
</dbReference>
<protein>
    <submittedName>
        <fullName evidence="3">Protein SENSITIVITY TO RED LIGHT REDUCED 1</fullName>
    </submittedName>
</protein>
<reference evidence="3 4" key="2">
    <citation type="submission" date="2024-05" db="EMBL/GenBank/DDBJ databases">
        <authorList>
            <person name="Chen Y."/>
            <person name="Shah S."/>
            <person name="Dougan E. K."/>
            <person name="Thang M."/>
            <person name="Chan C."/>
        </authorList>
    </citation>
    <scope>NUCLEOTIDE SEQUENCE [LARGE SCALE GENOMIC DNA]</scope>
</reference>
<accession>A0A9P1GLT7</accession>
<gene>
    <name evidence="2" type="ORF">C1SCF055_LOCUS41401</name>
</gene>
<evidence type="ECO:0000313" key="4">
    <source>
        <dbReference type="Proteomes" id="UP001152797"/>
    </source>
</evidence>
<dbReference type="Proteomes" id="UP001152797">
    <property type="component" value="Unassembled WGS sequence"/>
</dbReference>
<comment type="caution">
    <text evidence="2">The sequence shown here is derived from an EMBL/GenBank/DDBJ whole genome shotgun (WGS) entry which is preliminary data.</text>
</comment>
<keyword evidence="4" id="KW-1185">Reference proteome</keyword>
<feature type="non-terminal residue" evidence="2">
    <location>
        <position position="329"/>
    </location>
</feature>
<dbReference type="OrthoDB" id="434385at2759"/>
<evidence type="ECO:0000256" key="1">
    <source>
        <dbReference type="SAM" id="MobiDB-lite"/>
    </source>
</evidence>
<name>A0A9P1GLT7_9DINO</name>
<proteinExistence type="predicted"/>
<sequence>VDDFLIASRDKKSQEELRLSLQSRFHFGKWDHDAAEFIGRKIQKEDNKEIKLFQEKYILEKLEAREQREPAECSWHSFDIVQRSSRLHNATVNDGIHLNKMNGHLRSTASQGLRIRAFDSKEMTFIGISGAGGVDGEVRGAGVEGLPEDPVQGAWMVVTSNLLPSHDKKIPVSVLSWRSSKLKRRVTSTMASATMALSQCLGELEWHQIFYRDLVRGDVRTSNWRASVSPFMVVLPEECELISRQEQCSITDAKSLYDAIYKQCPASRQDRRTALELAVIVDVMQKTGSHIRWIDKEENELLKRQRDANARSRSRSSSNRPLKSEEEVE</sequence>
<reference evidence="2" key="1">
    <citation type="submission" date="2022-10" db="EMBL/GenBank/DDBJ databases">
        <authorList>
            <person name="Chen Y."/>
            <person name="Dougan E. K."/>
            <person name="Chan C."/>
            <person name="Rhodes N."/>
            <person name="Thang M."/>
        </authorList>
    </citation>
    <scope>NUCLEOTIDE SEQUENCE</scope>
</reference>
<dbReference type="EMBL" id="CAMXCT020006597">
    <property type="protein sequence ID" value="CAL1170069.1"/>
    <property type="molecule type" value="Genomic_DNA"/>
</dbReference>
<evidence type="ECO:0000313" key="3">
    <source>
        <dbReference type="EMBL" id="CAL4804006.1"/>
    </source>
</evidence>